<dbReference type="SMART" id="SM00331">
    <property type="entry name" value="PP2C_SIG"/>
    <property type="match status" value="1"/>
</dbReference>
<evidence type="ECO:0000313" key="2">
    <source>
        <dbReference type="EMBL" id="EIC23191.1"/>
    </source>
</evidence>
<dbReference type="InterPro" id="IPR036457">
    <property type="entry name" value="PPM-type-like_dom_sf"/>
</dbReference>
<dbReference type="InterPro" id="IPR001932">
    <property type="entry name" value="PPM-type_phosphatase-like_dom"/>
</dbReference>
<dbReference type="RefSeq" id="WP_009147276.1">
    <property type="nucleotide sequence ID" value="NZ_JH603168.1"/>
</dbReference>
<dbReference type="SMART" id="SM00332">
    <property type="entry name" value="PP2Cc"/>
    <property type="match status" value="1"/>
</dbReference>
<dbReference type="OrthoDB" id="9801841at2"/>
<dbReference type="CDD" id="cd00143">
    <property type="entry name" value="PP2Cc"/>
    <property type="match status" value="1"/>
</dbReference>
<dbReference type="HOGENOM" id="CLU_034545_5_0_6"/>
<feature type="domain" description="PPM-type phosphatase" evidence="1">
    <location>
        <begin position="7"/>
        <end position="239"/>
    </location>
</feature>
<name>H8YXL5_9GAMM</name>
<dbReference type="EMBL" id="JH603168">
    <property type="protein sequence ID" value="EIC23191.1"/>
    <property type="molecule type" value="Genomic_DNA"/>
</dbReference>
<dbReference type="STRING" id="631362.Thi970DRAFT_00846"/>
<proteinExistence type="predicted"/>
<protein>
    <submittedName>
        <fullName evidence="2">Serine/threonine protein phosphatase</fullName>
    </submittedName>
</protein>
<dbReference type="Proteomes" id="UP000002964">
    <property type="component" value="Unassembled WGS sequence"/>
</dbReference>
<reference evidence="2 3" key="2">
    <citation type="submission" date="2011-11" db="EMBL/GenBank/DDBJ databases">
        <authorList>
            <consortium name="US DOE Joint Genome Institute"/>
            <person name="Lucas S."/>
            <person name="Han J."/>
            <person name="Lapidus A."/>
            <person name="Cheng J.-F."/>
            <person name="Goodwin L."/>
            <person name="Pitluck S."/>
            <person name="Peters L."/>
            <person name="Ovchinnikova G."/>
            <person name="Zhang X."/>
            <person name="Detter J.C."/>
            <person name="Han C."/>
            <person name="Tapia R."/>
            <person name="Land M."/>
            <person name="Hauser L."/>
            <person name="Kyrpides N."/>
            <person name="Ivanova N."/>
            <person name="Pagani I."/>
            <person name="Vogl K."/>
            <person name="Liu Z."/>
            <person name="Overmann J."/>
            <person name="Frigaard N.-U."/>
            <person name="Bryant D."/>
            <person name="Woyke T."/>
        </authorList>
    </citation>
    <scope>NUCLEOTIDE SEQUENCE [LARGE SCALE GENOMIC DNA]</scope>
    <source>
        <strain evidence="2 3">970</strain>
    </source>
</reference>
<evidence type="ECO:0000259" key="1">
    <source>
        <dbReference type="PROSITE" id="PS51746"/>
    </source>
</evidence>
<gene>
    <name evidence="2" type="ORF">Thi970DRAFT_00846</name>
</gene>
<reference evidence="3" key="1">
    <citation type="submission" date="2011-06" db="EMBL/GenBank/DDBJ databases">
        <authorList>
            <consortium name="US DOE Joint Genome Institute (JGI-PGF)"/>
            <person name="Lucas S."/>
            <person name="Han J."/>
            <person name="Lapidus A."/>
            <person name="Cheng J.-F."/>
            <person name="Goodwin L."/>
            <person name="Pitluck S."/>
            <person name="Peters L."/>
            <person name="Land M.L."/>
            <person name="Hauser L."/>
            <person name="Vogl K."/>
            <person name="Liu Z."/>
            <person name="Overmann J."/>
            <person name="Frigaard N.-U."/>
            <person name="Bryant D.A."/>
            <person name="Woyke T.J."/>
        </authorList>
    </citation>
    <scope>NUCLEOTIDE SEQUENCE [LARGE SCALE GENOMIC DNA]</scope>
    <source>
        <strain evidence="3">970</strain>
    </source>
</reference>
<organism evidence="2 3">
    <name type="scientific">Thiorhodovibrio frisius</name>
    <dbReference type="NCBI Taxonomy" id="631362"/>
    <lineage>
        <taxon>Bacteria</taxon>
        <taxon>Pseudomonadati</taxon>
        <taxon>Pseudomonadota</taxon>
        <taxon>Gammaproteobacteria</taxon>
        <taxon>Chromatiales</taxon>
        <taxon>Chromatiaceae</taxon>
        <taxon>Thiorhodovibrio</taxon>
    </lineage>
</organism>
<evidence type="ECO:0000313" key="3">
    <source>
        <dbReference type="Proteomes" id="UP000002964"/>
    </source>
</evidence>
<dbReference type="Gene3D" id="3.60.40.10">
    <property type="entry name" value="PPM-type phosphatase domain"/>
    <property type="match status" value="1"/>
</dbReference>
<dbReference type="eggNOG" id="COG0631">
    <property type="taxonomic scope" value="Bacteria"/>
</dbReference>
<dbReference type="PROSITE" id="PS51746">
    <property type="entry name" value="PPM_2"/>
    <property type="match status" value="1"/>
</dbReference>
<dbReference type="SUPFAM" id="SSF81606">
    <property type="entry name" value="PP2C-like"/>
    <property type="match status" value="1"/>
</dbReference>
<dbReference type="Pfam" id="PF13672">
    <property type="entry name" value="PP2C_2"/>
    <property type="match status" value="1"/>
</dbReference>
<keyword evidence="3" id="KW-1185">Reference proteome</keyword>
<accession>H8YXL5</accession>
<sequence length="244" mass="26258">MTTLTFRTAQLSVAGGRTLNEDALGQGEGIWVLADGLGGHGGGEIASRLAVNAVLATTQVASTGLPNLTEIIAAAHQTVVDGQQEAARLVAMRTTLVLLCSDGRNARWAHVGDSRLYGFRAGHLWVQTADHSVPQVLALAGEITLEQIRGHADRNRLLRCLGQERPPKPALSEATVALQPGDVFLLCSDGFWEWVDEEEMQQTLAETSEPTAWLESLEQRLLERAEPGHDNYSAMAIFVDGSPT</sequence>
<dbReference type="AlphaFoldDB" id="H8YXL5"/>